<name>A0ABY4MWD0_9MICO</name>
<dbReference type="PANTHER" id="PTHR34389">
    <property type="entry name" value="L-RHAMNOSE MUTAROTASE"/>
    <property type="match status" value="1"/>
</dbReference>
<dbReference type="Pfam" id="PF05336">
    <property type="entry name" value="rhaM"/>
    <property type="match status" value="1"/>
</dbReference>
<organism evidence="1">
    <name type="scientific">Gulosibacter sediminis</name>
    <dbReference type="NCBI Taxonomy" id="1729695"/>
    <lineage>
        <taxon>Bacteria</taxon>
        <taxon>Bacillati</taxon>
        <taxon>Actinomycetota</taxon>
        <taxon>Actinomycetes</taxon>
        <taxon>Micrococcales</taxon>
        <taxon>Microbacteriaceae</taxon>
        <taxon>Gulosibacter</taxon>
    </lineage>
</organism>
<dbReference type="InterPro" id="IPR008000">
    <property type="entry name" value="Rham/fucose_mutarotase"/>
</dbReference>
<accession>A0ABY4MWD0</accession>
<dbReference type="SUPFAM" id="SSF54909">
    <property type="entry name" value="Dimeric alpha+beta barrel"/>
    <property type="match status" value="1"/>
</dbReference>
<evidence type="ECO:0000313" key="1">
    <source>
        <dbReference type="EMBL" id="UQN14733.1"/>
    </source>
</evidence>
<protein>
    <submittedName>
        <fullName evidence="1">L-rhamnose mutarotase</fullName>
    </submittedName>
</protein>
<dbReference type="PANTHER" id="PTHR34389:SF2">
    <property type="entry name" value="L-RHAMNOSE MUTAROTASE"/>
    <property type="match status" value="1"/>
</dbReference>
<sequence length="132" mass="15042">MPRSGESETSRMPELQPQRVCFTLRIRPDKLDEYLRRHTPVRAEMLEEIARSGRRNYSLFLAGDGLLVGYYETDDDEAARNYLAASEVATAWEADMAEFFDHVDGRADQTPPLTEIFNLGDQLQATRTQTGI</sequence>
<dbReference type="EMBL" id="CP097160">
    <property type="protein sequence ID" value="UQN14733.1"/>
    <property type="molecule type" value="Genomic_DNA"/>
</dbReference>
<gene>
    <name evidence="1" type="ORF">M3M28_11925</name>
</gene>
<dbReference type="Gene3D" id="3.30.70.100">
    <property type="match status" value="1"/>
</dbReference>
<proteinExistence type="predicted"/>
<dbReference type="InterPro" id="IPR011008">
    <property type="entry name" value="Dimeric_a/b-barrel"/>
</dbReference>
<reference evidence="1" key="1">
    <citation type="submission" date="2022-05" db="EMBL/GenBank/DDBJ databases">
        <title>Complete genome sequence of toluene-degrading Gulosibacter sediminis strain ACHW.36C.</title>
        <authorList>
            <person name="Wai A.C."/>
            <person name="Lai G.K."/>
            <person name="Griffin S.D."/>
            <person name="Leung F.C."/>
        </authorList>
    </citation>
    <scope>NUCLEOTIDE SEQUENCE [LARGE SCALE GENOMIC DNA]</scope>
    <source>
        <strain evidence="1">ACHW.36C</strain>
    </source>
</reference>